<keyword evidence="1 7" id="KW-0004">4Fe-4S</keyword>
<keyword evidence="2 7" id="KW-0949">S-adenosyl-L-methionine</keyword>
<evidence type="ECO:0000256" key="6">
    <source>
        <dbReference type="ARBA" id="ARBA00034078"/>
    </source>
</evidence>
<dbReference type="InterPro" id="IPR034422">
    <property type="entry name" value="HydE/PylB-like"/>
</dbReference>
<evidence type="ECO:0000256" key="5">
    <source>
        <dbReference type="ARBA" id="ARBA00023014"/>
    </source>
</evidence>
<feature type="domain" description="Radical SAM core" evidence="9">
    <location>
        <begin position="48"/>
        <end position="269"/>
    </location>
</feature>
<dbReference type="Proteomes" id="UP000601522">
    <property type="component" value="Unassembled WGS sequence"/>
</dbReference>
<evidence type="ECO:0000256" key="3">
    <source>
        <dbReference type="ARBA" id="ARBA00022723"/>
    </source>
</evidence>
<dbReference type="PROSITE" id="PS51918">
    <property type="entry name" value="RADICAL_SAM"/>
    <property type="match status" value="1"/>
</dbReference>
<dbReference type="GO" id="GO:0046872">
    <property type="term" value="F:metal ion binding"/>
    <property type="evidence" value="ECO:0007669"/>
    <property type="project" value="UniProtKB-KW"/>
</dbReference>
<organism evidence="10 11">
    <name type="scientific">Wansuia hejianensis</name>
    <dbReference type="NCBI Taxonomy" id="2763667"/>
    <lineage>
        <taxon>Bacteria</taxon>
        <taxon>Bacillati</taxon>
        <taxon>Bacillota</taxon>
        <taxon>Clostridia</taxon>
        <taxon>Lachnospirales</taxon>
        <taxon>Lachnospiraceae</taxon>
        <taxon>Wansuia</taxon>
    </lineage>
</organism>
<keyword evidence="5 7" id="KW-0411">Iron-sulfur</keyword>
<dbReference type="GO" id="GO:0044272">
    <property type="term" value="P:sulfur compound biosynthetic process"/>
    <property type="evidence" value="ECO:0007669"/>
    <property type="project" value="UniProtKB-ARBA"/>
</dbReference>
<dbReference type="SFLD" id="SFLDF00348">
    <property type="entry name" value="FeFe_hydrogenase_maturase_(Hyd"/>
    <property type="match status" value="1"/>
</dbReference>
<dbReference type="GO" id="GO:0051539">
    <property type="term" value="F:4 iron, 4 sulfur cluster binding"/>
    <property type="evidence" value="ECO:0007669"/>
    <property type="project" value="UniProtKB-KW"/>
</dbReference>
<feature type="binding site" evidence="7">
    <location>
        <position position="66"/>
    </location>
    <ligand>
        <name>[4Fe-4S] cluster</name>
        <dbReference type="ChEBI" id="CHEBI:49883"/>
        <note>4Fe-4S-S-AdoMet</note>
    </ligand>
</feature>
<evidence type="ECO:0000256" key="4">
    <source>
        <dbReference type="ARBA" id="ARBA00023004"/>
    </source>
</evidence>
<name>A0A926ILX5_9FIRM</name>
<proteinExistence type="predicted"/>
<dbReference type="SMART" id="SM00876">
    <property type="entry name" value="BATS"/>
    <property type="match status" value="1"/>
</dbReference>
<comment type="caution">
    <text evidence="10">The sequence shown here is derived from an EMBL/GenBank/DDBJ whole genome shotgun (WGS) entry which is preliminary data.</text>
</comment>
<protein>
    <submittedName>
        <fullName evidence="10">[FeFe] hydrogenase H-cluster radical SAM maturase HydE</fullName>
    </submittedName>
</protein>
<dbReference type="SFLD" id="SFLDG01060">
    <property type="entry name" value="BATS_domain_containing"/>
    <property type="match status" value="1"/>
</dbReference>
<dbReference type="SFLD" id="SFLDS00029">
    <property type="entry name" value="Radical_SAM"/>
    <property type="match status" value="1"/>
</dbReference>
<dbReference type="GO" id="GO:0042364">
    <property type="term" value="P:water-soluble vitamin biosynthetic process"/>
    <property type="evidence" value="ECO:0007669"/>
    <property type="project" value="UniProtKB-ARBA"/>
</dbReference>
<keyword evidence="11" id="KW-1185">Reference proteome</keyword>
<gene>
    <name evidence="10" type="primary">hydE</name>
    <name evidence="10" type="ORF">H8689_01565</name>
</gene>
<dbReference type="InterPro" id="IPR058240">
    <property type="entry name" value="rSAM_sf"/>
</dbReference>
<feature type="binding site" evidence="7">
    <location>
        <position position="62"/>
    </location>
    <ligand>
        <name>[4Fe-4S] cluster</name>
        <dbReference type="ChEBI" id="CHEBI:49883"/>
        <note>4Fe-4S-S-AdoMet</note>
    </ligand>
</feature>
<dbReference type="InterPro" id="IPR010722">
    <property type="entry name" value="BATS_dom"/>
</dbReference>
<dbReference type="PIRSF" id="PIRSF004762">
    <property type="entry name" value="CHP00423"/>
    <property type="match status" value="1"/>
</dbReference>
<dbReference type="SUPFAM" id="SSF102114">
    <property type="entry name" value="Radical SAM enzymes"/>
    <property type="match status" value="1"/>
</dbReference>
<comment type="cofactor">
    <cofactor evidence="6">
        <name>[2Fe-2S] cluster</name>
        <dbReference type="ChEBI" id="CHEBI:190135"/>
    </cofactor>
</comment>
<dbReference type="SFLD" id="SFLDG01280">
    <property type="entry name" value="HydE/PylB-like"/>
    <property type="match status" value="1"/>
</dbReference>
<comment type="cofactor">
    <cofactor evidence="7">
        <name>[4Fe-4S] cluster</name>
        <dbReference type="ChEBI" id="CHEBI:49883"/>
    </cofactor>
    <text evidence="7">Binds 1 [4Fe-4S] cluster. The cluster is coordinated with 3 cysteines and an exchangeable S-adenosyl-L-methionine.</text>
</comment>
<feature type="binding site" evidence="8">
    <location>
        <position position="181"/>
    </location>
    <ligand>
        <name>S-adenosyl-L-methionine</name>
        <dbReference type="ChEBI" id="CHEBI:59789"/>
    </ligand>
</feature>
<dbReference type="EMBL" id="JACRTK010000001">
    <property type="protein sequence ID" value="MBC8589830.1"/>
    <property type="molecule type" value="Genomic_DNA"/>
</dbReference>
<dbReference type="PANTHER" id="PTHR43726:SF1">
    <property type="entry name" value="BIOTIN SYNTHASE"/>
    <property type="match status" value="1"/>
</dbReference>
<reference evidence="10 11" key="1">
    <citation type="submission" date="2020-08" db="EMBL/GenBank/DDBJ databases">
        <title>Genome public.</title>
        <authorList>
            <person name="Liu C."/>
            <person name="Sun Q."/>
        </authorList>
    </citation>
    <scope>NUCLEOTIDE SEQUENCE [LARGE SCALE GENOMIC DNA]</scope>
    <source>
        <strain evidence="10 11">NSJ-26</strain>
    </source>
</reference>
<feature type="binding site" evidence="8">
    <location>
        <position position="137"/>
    </location>
    <ligand>
        <name>(3R)-3-methyl-D-ornithine</name>
        <dbReference type="ChEBI" id="CHEBI:64642"/>
    </ligand>
</feature>
<evidence type="ECO:0000256" key="8">
    <source>
        <dbReference type="PIRSR" id="PIRSR004762-2"/>
    </source>
</evidence>
<dbReference type="Pfam" id="PF04055">
    <property type="entry name" value="Radical_SAM"/>
    <property type="match status" value="1"/>
</dbReference>
<dbReference type="SMART" id="SM00729">
    <property type="entry name" value="Elp3"/>
    <property type="match status" value="1"/>
</dbReference>
<keyword evidence="4 7" id="KW-0408">Iron</keyword>
<dbReference type="CDD" id="cd01335">
    <property type="entry name" value="Radical_SAM"/>
    <property type="match status" value="1"/>
</dbReference>
<keyword evidence="3" id="KW-0479">Metal-binding</keyword>
<feature type="binding site" evidence="7">
    <location>
        <position position="69"/>
    </location>
    <ligand>
        <name>[4Fe-4S] cluster</name>
        <dbReference type="ChEBI" id="CHEBI:49883"/>
        <note>4Fe-4S-S-AdoMet</note>
    </ligand>
</feature>
<evidence type="ECO:0000256" key="2">
    <source>
        <dbReference type="ARBA" id="ARBA00022691"/>
    </source>
</evidence>
<dbReference type="InterPro" id="IPR007197">
    <property type="entry name" value="rSAM"/>
</dbReference>
<evidence type="ECO:0000259" key="9">
    <source>
        <dbReference type="PROSITE" id="PS51918"/>
    </source>
</evidence>
<dbReference type="InterPro" id="IPR006638">
    <property type="entry name" value="Elp3/MiaA/NifB-like_rSAM"/>
</dbReference>
<evidence type="ECO:0000256" key="7">
    <source>
        <dbReference type="PIRSR" id="PIRSR004762-1"/>
    </source>
</evidence>
<dbReference type="InterPro" id="IPR024021">
    <property type="entry name" value="FeFe-hyd_HydE_rSAM"/>
</dbReference>
<feature type="binding site" evidence="8">
    <location>
        <position position="162"/>
    </location>
    <ligand>
        <name>S-adenosyl-L-methionine</name>
        <dbReference type="ChEBI" id="CHEBI:59789"/>
    </ligand>
</feature>
<dbReference type="Gene3D" id="3.20.20.70">
    <property type="entry name" value="Aldolase class I"/>
    <property type="match status" value="1"/>
</dbReference>
<evidence type="ECO:0000256" key="1">
    <source>
        <dbReference type="ARBA" id="ARBA00022485"/>
    </source>
</evidence>
<dbReference type="InterPro" id="IPR013785">
    <property type="entry name" value="Aldolase_TIM"/>
</dbReference>
<evidence type="ECO:0000313" key="11">
    <source>
        <dbReference type="Proteomes" id="UP000601522"/>
    </source>
</evidence>
<evidence type="ECO:0000313" key="10">
    <source>
        <dbReference type="EMBL" id="MBC8589830.1"/>
    </source>
</evidence>
<dbReference type="AlphaFoldDB" id="A0A926ILX5"/>
<dbReference type="GO" id="GO:0016740">
    <property type="term" value="F:transferase activity"/>
    <property type="evidence" value="ECO:0007669"/>
    <property type="project" value="TreeGrafter"/>
</dbReference>
<dbReference type="NCBIfam" id="TIGR03956">
    <property type="entry name" value="rSAM_HydE"/>
    <property type="match status" value="1"/>
</dbReference>
<dbReference type="PANTHER" id="PTHR43726">
    <property type="entry name" value="3-METHYLORNITHINE SYNTHASE"/>
    <property type="match status" value="1"/>
</dbReference>
<sequence>MLELIDKLYKKNYLEKEQLLYILNHIEVYGKDHLIKRAHETRMKTYGNKVYIRGLIEITNHCKMDCKYCGINIYNKNVDRYRLTLEEILICCELGYRLGYRTFVLQGGEDSYFRDDIIVDIVKSIKSKYPDVAITLSIGEKSYESYKKYYETGVDRYLLRHETASRRLFEKIHISSSYDNRMKSLLNLKEIGYQVGAGFMVGIPDQNKEDLAEDIIFLKKLDPEMVGIGPFIPHRSTIYKSEKSGTLEDTITMLALTRLYLPYVLLPSTTALGSIDPKGREKGLMAGANVIMPNLSPKSVRDKYALYDGKVSFGYEGAESIDCIRSKINSVGFQLDMSRGDNIKWRTNI</sequence>
<accession>A0A926ILX5</accession>